<reference evidence="1" key="2">
    <citation type="journal article" date="2015" name="Fish Shellfish Immunol.">
        <title>Early steps in the European eel (Anguilla anguilla)-Vibrio vulnificus interaction in the gills: Role of the RtxA13 toxin.</title>
        <authorList>
            <person name="Callol A."/>
            <person name="Pajuelo D."/>
            <person name="Ebbesson L."/>
            <person name="Teles M."/>
            <person name="MacKenzie S."/>
            <person name="Amaro C."/>
        </authorList>
    </citation>
    <scope>NUCLEOTIDE SEQUENCE</scope>
</reference>
<name>A0A0E9SZM9_ANGAN</name>
<dbReference type="EMBL" id="GBXM01062432">
    <property type="protein sequence ID" value="JAH46145.1"/>
    <property type="molecule type" value="Transcribed_RNA"/>
</dbReference>
<evidence type="ECO:0000313" key="1">
    <source>
        <dbReference type="EMBL" id="JAH46145.1"/>
    </source>
</evidence>
<dbReference type="AlphaFoldDB" id="A0A0E9SZM9"/>
<accession>A0A0E9SZM9</accession>
<proteinExistence type="predicted"/>
<organism evidence="1">
    <name type="scientific">Anguilla anguilla</name>
    <name type="common">European freshwater eel</name>
    <name type="synonym">Muraena anguilla</name>
    <dbReference type="NCBI Taxonomy" id="7936"/>
    <lineage>
        <taxon>Eukaryota</taxon>
        <taxon>Metazoa</taxon>
        <taxon>Chordata</taxon>
        <taxon>Craniata</taxon>
        <taxon>Vertebrata</taxon>
        <taxon>Euteleostomi</taxon>
        <taxon>Actinopterygii</taxon>
        <taxon>Neopterygii</taxon>
        <taxon>Teleostei</taxon>
        <taxon>Anguilliformes</taxon>
        <taxon>Anguillidae</taxon>
        <taxon>Anguilla</taxon>
    </lineage>
</organism>
<protein>
    <submittedName>
        <fullName evidence="1">Uncharacterized protein</fullName>
    </submittedName>
</protein>
<reference evidence="1" key="1">
    <citation type="submission" date="2014-11" db="EMBL/GenBank/DDBJ databases">
        <authorList>
            <person name="Amaro Gonzalez C."/>
        </authorList>
    </citation>
    <scope>NUCLEOTIDE SEQUENCE</scope>
</reference>
<sequence>MIFKYNVLMGSCRTYIRSNCCMWLDREQSEVT</sequence>